<dbReference type="OrthoDB" id="5242342at2"/>
<evidence type="ECO:0000256" key="1">
    <source>
        <dbReference type="SAM" id="Phobius"/>
    </source>
</evidence>
<gene>
    <name evidence="2" type="ORF">RradSPS_2348</name>
    <name evidence="3" type="ORF">SIL72_13490</name>
</gene>
<protein>
    <submittedName>
        <fullName evidence="2">Uncharacterized protein</fullName>
    </submittedName>
</protein>
<name>A0A023X613_RUBRA</name>
<dbReference type="Proteomes" id="UP000025229">
    <property type="component" value="Chromosome"/>
</dbReference>
<evidence type="ECO:0000313" key="2">
    <source>
        <dbReference type="EMBL" id="AHY47631.1"/>
    </source>
</evidence>
<dbReference type="KEGG" id="rrd:RradSPS_2348"/>
<keyword evidence="1" id="KW-1133">Transmembrane helix</keyword>
<proteinExistence type="predicted"/>
<sequence>MEEKRIPETLEEAYELRDRAYSEDERDFYQEHVYRLRREEYRSRGIRTEISSRKRERQSAIEFSREMFFLEVSEIAATNATANGAAAGSSEVLQAQAQARAYATRLDTHAFLKQLASPHVTAVDLYRRNYLALLRIGKSPEEAYYLSRVIGLVGEREFQQTLATVRERGHPGGRLAYLVERTAIQIRDLPGGMILILLTFFVSLFAFVWTANEWGGKTAGEILLITLGLILAGALMLVSAVFIVTFIRAVNK</sequence>
<dbReference type="RefSeq" id="WP_038682900.1">
    <property type="nucleotide sequence ID" value="NZ_CP007514.1"/>
</dbReference>
<dbReference type="Proteomes" id="UP001281130">
    <property type="component" value="Unassembled WGS sequence"/>
</dbReference>
<dbReference type="STRING" id="42256.RradSPS_2348"/>
<feature type="transmembrane region" description="Helical" evidence="1">
    <location>
        <begin position="191"/>
        <end position="210"/>
    </location>
</feature>
<evidence type="ECO:0000313" key="3">
    <source>
        <dbReference type="EMBL" id="MDX5895034.1"/>
    </source>
</evidence>
<feature type="transmembrane region" description="Helical" evidence="1">
    <location>
        <begin position="222"/>
        <end position="247"/>
    </location>
</feature>
<dbReference type="AlphaFoldDB" id="A0A023X613"/>
<keyword evidence="1" id="KW-0472">Membrane</keyword>
<keyword evidence="4" id="KW-1185">Reference proteome</keyword>
<dbReference type="EMBL" id="JAWXXX010000001">
    <property type="protein sequence ID" value="MDX5895034.1"/>
    <property type="molecule type" value="Genomic_DNA"/>
</dbReference>
<dbReference type="HOGENOM" id="CLU_1199066_0_0_11"/>
<organism evidence="2 4">
    <name type="scientific">Rubrobacter radiotolerans</name>
    <name type="common">Arthrobacter radiotolerans</name>
    <dbReference type="NCBI Taxonomy" id="42256"/>
    <lineage>
        <taxon>Bacteria</taxon>
        <taxon>Bacillati</taxon>
        <taxon>Actinomycetota</taxon>
        <taxon>Rubrobacteria</taxon>
        <taxon>Rubrobacterales</taxon>
        <taxon>Rubrobacteraceae</taxon>
        <taxon>Rubrobacter</taxon>
    </lineage>
</organism>
<reference evidence="2 4" key="1">
    <citation type="submission" date="2014-03" db="EMBL/GenBank/DDBJ databases">
        <title>Complete genome sequence of the Radio-Resistant Rubrobacter radiotolerans RSPS-4.</title>
        <authorList>
            <person name="Egas C.C."/>
            <person name="Barroso C.C."/>
            <person name="Froufe H.J.C."/>
            <person name="Pacheco J.J."/>
            <person name="Albuquerque L.L."/>
            <person name="da Costa M.M.S."/>
        </authorList>
    </citation>
    <scope>NUCLEOTIDE SEQUENCE [LARGE SCALE GENOMIC DNA]</scope>
    <source>
        <strain evidence="2 4">RSPS-4</strain>
    </source>
</reference>
<dbReference type="EMBL" id="CP007514">
    <property type="protein sequence ID" value="AHY47631.1"/>
    <property type="molecule type" value="Genomic_DNA"/>
</dbReference>
<keyword evidence="1" id="KW-0812">Transmembrane</keyword>
<evidence type="ECO:0000313" key="4">
    <source>
        <dbReference type="Proteomes" id="UP000025229"/>
    </source>
</evidence>
<reference evidence="3" key="2">
    <citation type="submission" date="2023-11" db="EMBL/GenBank/DDBJ databases">
        <title>MicrobeMod: A computational toolkit for identifying prokaryotic methylation and restriction-modification with nanopore sequencing.</title>
        <authorList>
            <person name="Crits-Christoph A."/>
            <person name="Kang S.C."/>
            <person name="Lee H."/>
            <person name="Ostrov N."/>
        </authorList>
    </citation>
    <scope>NUCLEOTIDE SEQUENCE</scope>
    <source>
        <strain evidence="3">ATCC 51242</strain>
    </source>
</reference>
<accession>A0A023X613</accession>